<evidence type="ECO:0000256" key="3">
    <source>
        <dbReference type="ARBA" id="ARBA00022782"/>
    </source>
</evidence>
<keyword evidence="2" id="KW-0217">Developmental protein</keyword>
<dbReference type="InParanoid" id="A0A7E5WCT4"/>
<dbReference type="GO" id="GO:0045467">
    <property type="term" value="P:R7 cell development"/>
    <property type="evidence" value="ECO:0007669"/>
    <property type="project" value="UniProtKB-ARBA"/>
</dbReference>
<evidence type="ECO:0000313" key="12">
    <source>
        <dbReference type="RefSeq" id="XP_026737971.1"/>
    </source>
</evidence>
<dbReference type="GO" id="GO:0005634">
    <property type="term" value="C:nucleus"/>
    <property type="evidence" value="ECO:0007669"/>
    <property type="project" value="UniProtKB-SubCell"/>
</dbReference>
<keyword evidence="5" id="KW-0805">Transcription regulation</keyword>
<evidence type="ECO:0000256" key="4">
    <source>
        <dbReference type="ARBA" id="ARBA00022902"/>
    </source>
</evidence>
<dbReference type="SMART" id="SM00355">
    <property type="entry name" value="ZnF_C2H2"/>
    <property type="match status" value="2"/>
</dbReference>
<feature type="region of interest" description="Disordered" evidence="9">
    <location>
        <begin position="122"/>
        <end position="155"/>
    </location>
</feature>
<dbReference type="CDD" id="cd18315">
    <property type="entry name" value="BTB_POZ_BAB-like"/>
    <property type="match status" value="1"/>
</dbReference>
<dbReference type="GO" id="GO:0035167">
    <property type="term" value="P:larval lymph gland hemopoiesis"/>
    <property type="evidence" value="ECO:0007669"/>
    <property type="project" value="UniProtKB-ARBA"/>
</dbReference>
<comment type="function">
    <text evidence="8">Putative transcription factor required for axon growth and guidance in the central and peripheral nervous systems. Repels CNS axons away from the midline by promoting the expression of the midline repellent sli and its receptor robo.</text>
</comment>
<evidence type="ECO:0000256" key="2">
    <source>
        <dbReference type="ARBA" id="ARBA00022473"/>
    </source>
</evidence>
<dbReference type="GO" id="GO:0016199">
    <property type="term" value="P:axon midline choice point recognition"/>
    <property type="evidence" value="ECO:0007669"/>
    <property type="project" value="UniProtKB-ARBA"/>
</dbReference>
<evidence type="ECO:0000256" key="9">
    <source>
        <dbReference type="SAM" id="MobiDB-lite"/>
    </source>
</evidence>
<feature type="region of interest" description="Disordered" evidence="9">
    <location>
        <begin position="201"/>
        <end position="244"/>
    </location>
</feature>
<dbReference type="PROSITE" id="PS00028">
    <property type="entry name" value="ZINC_FINGER_C2H2_1"/>
    <property type="match status" value="1"/>
</dbReference>
<evidence type="ECO:0000313" key="11">
    <source>
        <dbReference type="Proteomes" id="UP000322000"/>
    </source>
</evidence>
<feature type="domain" description="BTB" evidence="10">
    <location>
        <begin position="31"/>
        <end position="96"/>
    </location>
</feature>
<dbReference type="InterPro" id="IPR000210">
    <property type="entry name" value="BTB/POZ_dom"/>
</dbReference>
<protein>
    <submittedName>
        <fullName evidence="12">Uncharacterized protein LOC113501141</fullName>
    </submittedName>
</protein>
<dbReference type="Gene3D" id="3.30.710.10">
    <property type="entry name" value="Potassium Channel Kv1.1, Chain A"/>
    <property type="match status" value="1"/>
</dbReference>
<dbReference type="Proteomes" id="UP000322000">
    <property type="component" value="Chromosome 15"/>
</dbReference>
<keyword evidence="6" id="KW-0804">Transcription</keyword>
<dbReference type="Gene3D" id="3.30.160.60">
    <property type="entry name" value="Classic Zinc Finger"/>
    <property type="match status" value="1"/>
</dbReference>
<organism evidence="11 12">
    <name type="scientific">Trichoplusia ni</name>
    <name type="common">Cabbage looper</name>
    <dbReference type="NCBI Taxonomy" id="7111"/>
    <lineage>
        <taxon>Eukaryota</taxon>
        <taxon>Metazoa</taxon>
        <taxon>Ecdysozoa</taxon>
        <taxon>Arthropoda</taxon>
        <taxon>Hexapoda</taxon>
        <taxon>Insecta</taxon>
        <taxon>Pterygota</taxon>
        <taxon>Neoptera</taxon>
        <taxon>Endopterygota</taxon>
        <taxon>Lepidoptera</taxon>
        <taxon>Glossata</taxon>
        <taxon>Ditrysia</taxon>
        <taxon>Noctuoidea</taxon>
        <taxon>Noctuidae</taxon>
        <taxon>Plusiinae</taxon>
        <taxon>Trichoplusia</taxon>
    </lineage>
</organism>
<evidence type="ECO:0000256" key="6">
    <source>
        <dbReference type="ARBA" id="ARBA00023163"/>
    </source>
</evidence>
<keyword evidence="3" id="KW-0221">Differentiation</keyword>
<dbReference type="RefSeq" id="XP_026737971.1">
    <property type="nucleotide sequence ID" value="XM_026882170.1"/>
</dbReference>
<evidence type="ECO:0000256" key="1">
    <source>
        <dbReference type="ARBA" id="ARBA00004123"/>
    </source>
</evidence>
<evidence type="ECO:0000256" key="7">
    <source>
        <dbReference type="ARBA" id="ARBA00023242"/>
    </source>
</evidence>
<dbReference type="AlphaFoldDB" id="A0A7E5WCT4"/>
<dbReference type="GO" id="GO:0048813">
    <property type="term" value="P:dendrite morphogenesis"/>
    <property type="evidence" value="ECO:0007669"/>
    <property type="project" value="UniProtKB-ARBA"/>
</dbReference>
<keyword evidence="7" id="KW-0539">Nucleus</keyword>
<dbReference type="GeneID" id="113501141"/>
<dbReference type="OrthoDB" id="624345at2759"/>
<dbReference type="InterPro" id="IPR013087">
    <property type="entry name" value="Znf_C2H2_type"/>
</dbReference>
<dbReference type="PANTHER" id="PTHR23110:SF111">
    <property type="entry name" value="LONGITUDINALS LACKING PROTEIN, ISOFORMS F_I_K_T"/>
    <property type="match status" value="1"/>
</dbReference>
<gene>
    <name evidence="12" type="primary">LOC113501141</name>
</gene>
<dbReference type="GO" id="GO:0008406">
    <property type="term" value="P:gonad development"/>
    <property type="evidence" value="ECO:0007669"/>
    <property type="project" value="UniProtKB-ARBA"/>
</dbReference>
<accession>A0A7E5WCT4</accession>
<dbReference type="GO" id="GO:0007526">
    <property type="term" value="P:larval somatic muscle development"/>
    <property type="evidence" value="ECO:0007669"/>
    <property type="project" value="UniProtKB-ARBA"/>
</dbReference>
<dbReference type="SUPFAM" id="SSF54695">
    <property type="entry name" value="POZ domain"/>
    <property type="match status" value="1"/>
</dbReference>
<keyword evidence="4" id="KW-0524">Neurogenesis</keyword>
<dbReference type="Pfam" id="PF00651">
    <property type="entry name" value="BTB"/>
    <property type="match status" value="1"/>
</dbReference>
<dbReference type="KEGG" id="tnl:113501141"/>
<dbReference type="PROSITE" id="PS50097">
    <property type="entry name" value="BTB"/>
    <property type="match status" value="1"/>
</dbReference>
<name>A0A7E5WCT4_TRINI</name>
<sequence length="448" mass="49913">MANTEISLKWNGYQSNILFNVKELLQDEGLSDVTLVSEGHSFKAHKVILSANSSVFRTIFQQNPHKDPIIVLHDISTEALRTILTFMYNGEVNVTEEFLPLLLKTAETLKICGLSTSTEVTRDDDLQKNTSSPVPKKRKKSEQDDGNGSCKKCITQDSNDAVQDNVLIKIEPVDSPVNDCPEDKTNDTEVAIIDALVDERAVGNKSQSKRRKKADHDNNNKCKKCTPTGDSDSGSKRSTDNVKQSNIILKIEPIKSPLTDYSGENTNDTDIALLEDTTDKKHSISECPNKKNYTSDRIDKSEVSSTQPCLNEKLNRGDASDEIIEIDKEVETVLQSGTRIESLSIKTENLNLVSSDTQCKDPSFPCPFCPRVYNSWGYRRRHVKSRHVTNRLSCKWCVSVLPSTGAWYTHATRAHGVPHEEARNSLVVMVEAHAVLTLNEPGVTQLLV</sequence>
<dbReference type="GO" id="GO:0006357">
    <property type="term" value="P:regulation of transcription by RNA polymerase II"/>
    <property type="evidence" value="ECO:0007669"/>
    <property type="project" value="TreeGrafter"/>
</dbReference>
<comment type="subcellular location">
    <subcellularLocation>
        <location evidence="1">Nucleus</location>
    </subcellularLocation>
</comment>
<dbReference type="SMART" id="SM00225">
    <property type="entry name" value="BTB"/>
    <property type="match status" value="1"/>
</dbReference>
<dbReference type="GO" id="GO:0007464">
    <property type="term" value="P:R3/R4 cell fate commitment"/>
    <property type="evidence" value="ECO:0007669"/>
    <property type="project" value="UniProtKB-ARBA"/>
</dbReference>
<dbReference type="InterPro" id="IPR011333">
    <property type="entry name" value="SKP1/BTB/POZ_sf"/>
</dbReference>
<reference evidence="12" key="1">
    <citation type="submission" date="2025-08" db="UniProtKB">
        <authorList>
            <consortium name="RefSeq"/>
        </authorList>
    </citation>
    <scope>IDENTIFICATION</scope>
</reference>
<evidence type="ECO:0000256" key="8">
    <source>
        <dbReference type="ARBA" id="ARBA00037382"/>
    </source>
</evidence>
<keyword evidence="11" id="KW-1185">Reference proteome</keyword>
<evidence type="ECO:0000256" key="5">
    <source>
        <dbReference type="ARBA" id="ARBA00023015"/>
    </source>
</evidence>
<evidence type="ECO:0000259" key="10">
    <source>
        <dbReference type="PROSITE" id="PS50097"/>
    </source>
</evidence>
<proteinExistence type="predicted"/>
<dbReference type="PANTHER" id="PTHR23110">
    <property type="entry name" value="BTB DOMAIN TRANSCRIPTION FACTOR"/>
    <property type="match status" value="1"/>
</dbReference>
<dbReference type="GO" id="GO:0045476">
    <property type="term" value="P:nurse cell apoptotic process"/>
    <property type="evidence" value="ECO:0007669"/>
    <property type="project" value="UniProtKB-ARBA"/>
</dbReference>
<dbReference type="InterPro" id="IPR051095">
    <property type="entry name" value="Dros_DevTransReg"/>
</dbReference>